<dbReference type="Pfam" id="PF00392">
    <property type="entry name" value="GntR"/>
    <property type="match status" value="1"/>
</dbReference>
<evidence type="ECO:0000256" key="3">
    <source>
        <dbReference type="ARBA" id="ARBA00023163"/>
    </source>
</evidence>
<dbReference type="Gene3D" id="1.20.120.530">
    <property type="entry name" value="GntR ligand-binding domain-like"/>
    <property type="match status" value="1"/>
</dbReference>
<accession>A0A1U9YW89</accession>
<name>A0A1U9YW89_9HYPH</name>
<organism evidence="5 6">
    <name type="scientific">Martelella mediterranea DSM 17316</name>
    <dbReference type="NCBI Taxonomy" id="1122214"/>
    <lineage>
        <taxon>Bacteria</taxon>
        <taxon>Pseudomonadati</taxon>
        <taxon>Pseudomonadota</taxon>
        <taxon>Alphaproteobacteria</taxon>
        <taxon>Hyphomicrobiales</taxon>
        <taxon>Aurantimonadaceae</taxon>
        <taxon>Martelella</taxon>
    </lineage>
</organism>
<evidence type="ECO:0000256" key="2">
    <source>
        <dbReference type="ARBA" id="ARBA00023125"/>
    </source>
</evidence>
<evidence type="ECO:0000313" key="5">
    <source>
        <dbReference type="EMBL" id="AQZ49706.1"/>
    </source>
</evidence>
<protein>
    <submittedName>
        <fullName evidence="5">Putative HTH-type transcriptional regulator YdfH</fullName>
    </submittedName>
</protein>
<evidence type="ECO:0000313" key="6">
    <source>
        <dbReference type="Proteomes" id="UP000191135"/>
    </source>
</evidence>
<dbReference type="SUPFAM" id="SSF46785">
    <property type="entry name" value="Winged helix' DNA-binding domain"/>
    <property type="match status" value="1"/>
</dbReference>
<dbReference type="PANTHER" id="PTHR43537">
    <property type="entry name" value="TRANSCRIPTIONAL REGULATOR, GNTR FAMILY"/>
    <property type="match status" value="1"/>
</dbReference>
<dbReference type="PROSITE" id="PS50949">
    <property type="entry name" value="HTH_GNTR"/>
    <property type="match status" value="1"/>
</dbReference>
<gene>
    <name evidence="5" type="primary">ydfH_3</name>
    <name evidence="5" type="ORF">Mame_00323</name>
</gene>
<proteinExistence type="predicted"/>
<dbReference type="GO" id="GO:0003677">
    <property type="term" value="F:DNA binding"/>
    <property type="evidence" value="ECO:0007669"/>
    <property type="project" value="UniProtKB-KW"/>
</dbReference>
<dbReference type="Pfam" id="PF07729">
    <property type="entry name" value="FCD"/>
    <property type="match status" value="1"/>
</dbReference>
<dbReference type="PANTHER" id="PTHR43537:SF53">
    <property type="entry name" value="HTH-TYPE TRANSCRIPTIONAL REPRESSOR NANR"/>
    <property type="match status" value="1"/>
</dbReference>
<feature type="domain" description="HTH gntR-type" evidence="4">
    <location>
        <begin position="34"/>
        <end position="101"/>
    </location>
</feature>
<dbReference type="SMART" id="SM00895">
    <property type="entry name" value="FCD"/>
    <property type="match status" value="1"/>
</dbReference>
<dbReference type="InterPro" id="IPR008920">
    <property type="entry name" value="TF_FadR/GntR_C"/>
</dbReference>
<dbReference type="GO" id="GO:0003700">
    <property type="term" value="F:DNA-binding transcription factor activity"/>
    <property type="evidence" value="ECO:0007669"/>
    <property type="project" value="InterPro"/>
</dbReference>
<dbReference type="PRINTS" id="PR00035">
    <property type="entry name" value="HTHGNTR"/>
</dbReference>
<dbReference type="InterPro" id="IPR011711">
    <property type="entry name" value="GntR_C"/>
</dbReference>
<keyword evidence="3" id="KW-0804">Transcription</keyword>
<keyword evidence="1" id="KW-0805">Transcription regulation</keyword>
<evidence type="ECO:0000256" key="1">
    <source>
        <dbReference type="ARBA" id="ARBA00023015"/>
    </source>
</evidence>
<reference evidence="5 6" key="1">
    <citation type="submission" date="2017-03" db="EMBL/GenBank/DDBJ databases">
        <title>Foreign affairs: Plasmid Transfer between Roseobacters and Rhizobia.</title>
        <authorList>
            <person name="Bartling P."/>
            <person name="Bunk B."/>
            <person name="Overmann J."/>
            <person name="Brinkmann H."/>
            <person name="Petersen J."/>
        </authorList>
    </citation>
    <scope>NUCLEOTIDE SEQUENCE [LARGE SCALE GENOMIC DNA]</scope>
    <source>
        <strain evidence="5 6">MACL11</strain>
    </source>
</reference>
<keyword evidence="2" id="KW-0238">DNA-binding</keyword>
<dbReference type="Proteomes" id="UP000191135">
    <property type="component" value="Chromosome"/>
</dbReference>
<dbReference type="AlphaFoldDB" id="A0A1U9YW89"/>
<dbReference type="InterPro" id="IPR000524">
    <property type="entry name" value="Tscrpt_reg_HTH_GntR"/>
</dbReference>
<dbReference type="SMART" id="SM00345">
    <property type="entry name" value="HTH_GNTR"/>
    <property type="match status" value="1"/>
</dbReference>
<dbReference type="SUPFAM" id="SSF48008">
    <property type="entry name" value="GntR ligand-binding domain-like"/>
    <property type="match status" value="1"/>
</dbReference>
<dbReference type="KEGG" id="mmed:Mame_00323"/>
<dbReference type="CDD" id="cd07377">
    <property type="entry name" value="WHTH_GntR"/>
    <property type="match status" value="1"/>
</dbReference>
<dbReference type="EMBL" id="CP020330">
    <property type="protein sequence ID" value="AQZ49706.1"/>
    <property type="molecule type" value="Genomic_DNA"/>
</dbReference>
<dbReference type="Gene3D" id="1.10.10.10">
    <property type="entry name" value="Winged helix-like DNA-binding domain superfamily/Winged helix DNA-binding domain"/>
    <property type="match status" value="1"/>
</dbReference>
<dbReference type="InterPro" id="IPR036388">
    <property type="entry name" value="WH-like_DNA-bd_sf"/>
</dbReference>
<keyword evidence="6" id="KW-1185">Reference proteome</keyword>
<dbReference type="InterPro" id="IPR036390">
    <property type="entry name" value="WH_DNA-bd_sf"/>
</dbReference>
<sequence length="255" mass="28674">MECCILTKITGERSIMAKTSLESSGLQSQQVRRGGGVAHVYETLRNEIIELKLAPGSPIDETELSERFAMSRTPIREALVRLAAEGLITALTNRTTIVSNIDFVQLGAFFDALTLMYRVTARLAAIHYNEADLAGIRAHQRRFAEAVEARDVLGMIAANRDFHIAIAEAGRNKYYTDLFRRLLDDGRRILRLYYRSYDDDLPRQYVAEHEHIVSAMIARDQDACDRLATAHADQIVRQIRAYISADSRSVSSIAL</sequence>
<dbReference type="STRING" id="1122214.Mame_00323"/>
<dbReference type="eggNOG" id="COG1802">
    <property type="taxonomic scope" value="Bacteria"/>
</dbReference>
<evidence type="ECO:0000259" key="4">
    <source>
        <dbReference type="PROSITE" id="PS50949"/>
    </source>
</evidence>